<proteinExistence type="predicted"/>
<dbReference type="Proteomes" id="UP000015105">
    <property type="component" value="Chromosome 5D"/>
</dbReference>
<dbReference type="STRING" id="200361.A0A453KDD0"/>
<reference evidence="1" key="4">
    <citation type="submission" date="2019-03" db="UniProtKB">
        <authorList>
            <consortium name="EnsemblPlants"/>
        </authorList>
    </citation>
    <scope>IDENTIFICATION</scope>
</reference>
<name>A0A453KDD0_AEGTS</name>
<dbReference type="EnsemblPlants" id="AET5Gv20381200.3">
    <property type="protein sequence ID" value="AET5Gv20381200.3"/>
    <property type="gene ID" value="AET5Gv20381200"/>
</dbReference>
<sequence>MTPEHDLIIDFWKRMVFSSTVHPLLVFQYVCSNLTDSSGIQGNLLMCTYSFGPYLKLTKSHAQAAPPAYGSVPNTLVIATCEIVKPRLAAAEHISQFNEDARSPFVKKYKTIIHSGEVIICPICVLTCNYSLRSELLVAEMDVSRCILVLDTFISETSNSERREYIVSKLSSLHVVYSIFYFPCTMDLRVYAYLCSGGKSYADFTTDHDGRLAFFPFAEFHNNFLYTSLCVSVPCKL</sequence>
<keyword evidence="2" id="KW-1185">Reference proteome</keyword>
<organism evidence="1 2">
    <name type="scientific">Aegilops tauschii subsp. strangulata</name>
    <name type="common">Goatgrass</name>
    <dbReference type="NCBI Taxonomy" id="200361"/>
    <lineage>
        <taxon>Eukaryota</taxon>
        <taxon>Viridiplantae</taxon>
        <taxon>Streptophyta</taxon>
        <taxon>Embryophyta</taxon>
        <taxon>Tracheophyta</taxon>
        <taxon>Spermatophyta</taxon>
        <taxon>Magnoliopsida</taxon>
        <taxon>Liliopsida</taxon>
        <taxon>Poales</taxon>
        <taxon>Poaceae</taxon>
        <taxon>BOP clade</taxon>
        <taxon>Pooideae</taxon>
        <taxon>Triticodae</taxon>
        <taxon>Triticeae</taxon>
        <taxon>Triticinae</taxon>
        <taxon>Aegilops</taxon>
    </lineage>
</organism>
<evidence type="ECO:0000313" key="1">
    <source>
        <dbReference type="EnsemblPlants" id="AET5Gv20381200.3"/>
    </source>
</evidence>
<reference evidence="1" key="5">
    <citation type="journal article" date="2021" name="G3 (Bethesda)">
        <title>Aegilops tauschii genome assembly Aet v5.0 features greater sequence contiguity and improved annotation.</title>
        <authorList>
            <person name="Wang L."/>
            <person name="Zhu T."/>
            <person name="Rodriguez J.C."/>
            <person name="Deal K.R."/>
            <person name="Dubcovsky J."/>
            <person name="McGuire P.E."/>
            <person name="Lux T."/>
            <person name="Spannagl M."/>
            <person name="Mayer K.F.X."/>
            <person name="Baldrich P."/>
            <person name="Meyers B.C."/>
            <person name="Huo N."/>
            <person name="Gu Y.Q."/>
            <person name="Zhou H."/>
            <person name="Devos K.M."/>
            <person name="Bennetzen J.L."/>
            <person name="Unver T."/>
            <person name="Budak H."/>
            <person name="Gulick P.J."/>
            <person name="Galiba G."/>
            <person name="Kalapos B."/>
            <person name="Nelson D.R."/>
            <person name="Li P."/>
            <person name="You F.M."/>
            <person name="Luo M.C."/>
            <person name="Dvorak J."/>
        </authorList>
    </citation>
    <scope>NUCLEOTIDE SEQUENCE [LARGE SCALE GENOMIC DNA]</scope>
    <source>
        <strain evidence="1">cv. AL8/78</strain>
    </source>
</reference>
<reference evidence="2" key="1">
    <citation type="journal article" date="2014" name="Science">
        <title>Ancient hybridizations among the ancestral genomes of bread wheat.</title>
        <authorList>
            <consortium name="International Wheat Genome Sequencing Consortium,"/>
            <person name="Marcussen T."/>
            <person name="Sandve S.R."/>
            <person name="Heier L."/>
            <person name="Spannagl M."/>
            <person name="Pfeifer M."/>
            <person name="Jakobsen K.S."/>
            <person name="Wulff B.B."/>
            <person name="Steuernagel B."/>
            <person name="Mayer K.F."/>
            <person name="Olsen O.A."/>
        </authorList>
    </citation>
    <scope>NUCLEOTIDE SEQUENCE [LARGE SCALE GENOMIC DNA]</scope>
    <source>
        <strain evidence="2">cv. AL8/78</strain>
    </source>
</reference>
<evidence type="ECO:0000313" key="2">
    <source>
        <dbReference type="Proteomes" id="UP000015105"/>
    </source>
</evidence>
<dbReference type="AlphaFoldDB" id="A0A453KDD0"/>
<dbReference type="Gramene" id="AET5Gv20381200.3">
    <property type="protein sequence ID" value="AET5Gv20381200.3"/>
    <property type="gene ID" value="AET5Gv20381200"/>
</dbReference>
<reference evidence="2" key="2">
    <citation type="journal article" date="2017" name="Nat. Plants">
        <title>The Aegilops tauschii genome reveals multiple impacts of transposons.</title>
        <authorList>
            <person name="Zhao G."/>
            <person name="Zou C."/>
            <person name="Li K."/>
            <person name="Wang K."/>
            <person name="Li T."/>
            <person name="Gao L."/>
            <person name="Zhang X."/>
            <person name="Wang H."/>
            <person name="Yang Z."/>
            <person name="Liu X."/>
            <person name="Jiang W."/>
            <person name="Mao L."/>
            <person name="Kong X."/>
            <person name="Jiao Y."/>
            <person name="Jia J."/>
        </authorList>
    </citation>
    <scope>NUCLEOTIDE SEQUENCE [LARGE SCALE GENOMIC DNA]</scope>
    <source>
        <strain evidence="2">cv. AL8/78</strain>
    </source>
</reference>
<reference evidence="1" key="3">
    <citation type="journal article" date="2017" name="Nature">
        <title>Genome sequence of the progenitor of the wheat D genome Aegilops tauschii.</title>
        <authorList>
            <person name="Luo M.C."/>
            <person name="Gu Y.Q."/>
            <person name="Puiu D."/>
            <person name="Wang H."/>
            <person name="Twardziok S.O."/>
            <person name="Deal K.R."/>
            <person name="Huo N."/>
            <person name="Zhu T."/>
            <person name="Wang L."/>
            <person name="Wang Y."/>
            <person name="McGuire P.E."/>
            <person name="Liu S."/>
            <person name="Long H."/>
            <person name="Ramasamy R.K."/>
            <person name="Rodriguez J.C."/>
            <person name="Van S.L."/>
            <person name="Yuan L."/>
            <person name="Wang Z."/>
            <person name="Xia Z."/>
            <person name="Xiao L."/>
            <person name="Anderson O.D."/>
            <person name="Ouyang S."/>
            <person name="Liang Y."/>
            <person name="Zimin A.V."/>
            <person name="Pertea G."/>
            <person name="Qi P."/>
            <person name="Bennetzen J.L."/>
            <person name="Dai X."/>
            <person name="Dawson M.W."/>
            <person name="Muller H.G."/>
            <person name="Kugler K."/>
            <person name="Rivarola-Duarte L."/>
            <person name="Spannagl M."/>
            <person name="Mayer K.F.X."/>
            <person name="Lu F.H."/>
            <person name="Bevan M.W."/>
            <person name="Leroy P."/>
            <person name="Li P."/>
            <person name="You F.M."/>
            <person name="Sun Q."/>
            <person name="Liu Z."/>
            <person name="Lyons E."/>
            <person name="Wicker T."/>
            <person name="Salzberg S.L."/>
            <person name="Devos K.M."/>
            <person name="Dvorak J."/>
        </authorList>
    </citation>
    <scope>NUCLEOTIDE SEQUENCE [LARGE SCALE GENOMIC DNA]</scope>
    <source>
        <strain evidence="1">cv. AL8/78</strain>
    </source>
</reference>
<accession>A0A453KDD0</accession>
<protein>
    <submittedName>
        <fullName evidence="1">Uncharacterized protein</fullName>
    </submittedName>
</protein>